<proteinExistence type="predicted"/>
<dbReference type="Proteomes" id="UP000014212">
    <property type="component" value="Unassembled WGS sequence"/>
</dbReference>
<feature type="transmembrane region" description="Helical" evidence="1">
    <location>
        <begin position="6"/>
        <end position="26"/>
    </location>
</feature>
<comment type="caution">
    <text evidence="2">The sequence shown here is derived from an EMBL/GenBank/DDBJ whole genome shotgun (WGS) entry which is preliminary data.</text>
</comment>
<evidence type="ECO:0000313" key="3">
    <source>
        <dbReference type="Proteomes" id="UP000014212"/>
    </source>
</evidence>
<sequence length="63" mass="7737">MFILNIQLYFMAWQIILKPFIIYFTFHTSIYIIKRIILQLYYNIIMLCSRYTSNNSSLQTYVI</sequence>
<organism evidence="2 3">
    <name type="scientific">Bacteroides uniformis dnLKV2</name>
    <dbReference type="NCBI Taxonomy" id="1235787"/>
    <lineage>
        <taxon>Bacteria</taxon>
        <taxon>Pseudomonadati</taxon>
        <taxon>Bacteroidota</taxon>
        <taxon>Bacteroidia</taxon>
        <taxon>Bacteroidales</taxon>
        <taxon>Bacteroidaceae</taxon>
        <taxon>Bacteroides</taxon>
    </lineage>
</organism>
<dbReference type="EMBL" id="ASSO01000005">
    <property type="protein sequence ID" value="EOS09999.1"/>
    <property type="molecule type" value="Genomic_DNA"/>
</dbReference>
<accession>R9I1B6</accession>
<keyword evidence="1" id="KW-1133">Transmembrane helix</keyword>
<name>R9I1B6_BACUN</name>
<gene>
    <name evidence="2" type="ORF">C801_00972</name>
</gene>
<dbReference type="HOGENOM" id="CLU_2876701_0_0_10"/>
<reference evidence="2 3" key="1">
    <citation type="submission" date="2013-04" db="EMBL/GenBank/DDBJ databases">
        <title>The Genome Sequence of Bacteroides uniformis dnLKV2.</title>
        <authorList>
            <consortium name="The Broad Institute Genomics Platform"/>
            <consortium name="The Broad Institute Genome Sequencing Center for Infectious Disease"/>
            <person name="Earl A."/>
            <person name="Xavier R."/>
            <person name="Kuhn K."/>
            <person name="Stappenbeck T."/>
            <person name="Walker B."/>
            <person name="Young S."/>
            <person name="Zeng Q."/>
            <person name="Gargeya S."/>
            <person name="Fitzgerald M."/>
            <person name="Haas B."/>
            <person name="Abouelleil A."/>
            <person name="Allen A.W."/>
            <person name="Alvarado L."/>
            <person name="Arachchi H.M."/>
            <person name="Berlin A.M."/>
            <person name="Chapman S.B."/>
            <person name="Gainer-Dewar J."/>
            <person name="Goldberg J."/>
            <person name="Griggs A."/>
            <person name="Gujja S."/>
            <person name="Hansen M."/>
            <person name="Howarth C."/>
            <person name="Imamovic A."/>
            <person name="Ireland A."/>
            <person name="Larimer J."/>
            <person name="McCowan C."/>
            <person name="Murphy C."/>
            <person name="Pearson M."/>
            <person name="Poon T.W."/>
            <person name="Priest M."/>
            <person name="Roberts A."/>
            <person name="Saif S."/>
            <person name="Shea T."/>
            <person name="Sisk P."/>
            <person name="Sykes S."/>
            <person name="Wortman J."/>
            <person name="Nusbaum C."/>
            <person name="Birren B."/>
        </authorList>
    </citation>
    <scope>NUCLEOTIDE SEQUENCE [LARGE SCALE GENOMIC DNA]</scope>
    <source>
        <strain evidence="3">dnLKV2</strain>
    </source>
</reference>
<keyword evidence="1" id="KW-0812">Transmembrane</keyword>
<protein>
    <submittedName>
        <fullName evidence="2">Uncharacterized protein</fullName>
    </submittedName>
</protein>
<dbReference type="AlphaFoldDB" id="R9I1B6"/>
<keyword evidence="1" id="KW-0472">Membrane</keyword>
<evidence type="ECO:0000256" key="1">
    <source>
        <dbReference type="SAM" id="Phobius"/>
    </source>
</evidence>
<evidence type="ECO:0000313" key="2">
    <source>
        <dbReference type="EMBL" id="EOS09999.1"/>
    </source>
</evidence>